<dbReference type="AlphaFoldDB" id="A0A6M3L7C7"/>
<organism evidence="2">
    <name type="scientific">viral metagenome</name>
    <dbReference type="NCBI Taxonomy" id="1070528"/>
    <lineage>
        <taxon>unclassified sequences</taxon>
        <taxon>metagenomes</taxon>
        <taxon>organismal metagenomes</taxon>
    </lineage>
</organism>
<proteinExistence type="predicted"/>
<feature type="region of interest" description="Disordered" evidence="1">
    <location>
        <begin position="1"/>
        <end position="41"/>
    </location>
</feature>
<name>A0A6M3L7C7_9ZZZZ</name>
<gene>
    <name evidence="2" type="ORF">MM415B02610_0002</name>
</gene>
<evidence type="ECO:0000256" key="1">
    <source>
        <dbReference type="SAM" id="MobiDB-lite"/>
    </source>
</evidence>
<dbReference type="EMBL" id="MT142822">
    <property type="protein sequence ID" value="QJA89078.1"/>
    <property type="molecule type" value="Genomic_DNA"/>
</dbReference>
<evidence type="ECO:0000313" key="2">
    <source>
        <dbReference type="EMBL" id="QJA89078.1"/>
    </source>
</evidence>
<protein>
    <submittedName>
        <fullName evidence="2">Uncharacterized protein</fullName>
    </submittedName>
</protein>
<accession>A0A6M3L7C7</accession>
<reference evidence="2" key="1">
    <citation type="submission" date="2020-03" db="EMBL/GenBank/DDBJ databases">
        <title>The deep terrestrial virosphere.</title>
        <authorList>
            <person name="Holmfeldt K."/>
            <person name="Nilsson E."/>
            <person name="Simone D."/>
            <person name="Lopez-Fernandez M."/>
            <person name="Wu X."/>
            <person name="de Brujin I."/>
            <person name="Lundin D."/>
            <person name="Andersson A."/>
            <person name="Bertilsson S."/>
            <person name="Dopson M."/>
        </authorList>
    </citation>
    <scope>NUCLEOTIDE SEQUENCE</scope>
    <source>
        <strain evidence="2">MM415B02610</strain>
    </source>
</reference>
<sequence>MSDRDLADFTGRSLNDASGRGLNDTSGRGLADASGRDESDFIANQPFPWSFPHKFTDTMPRCLANIE</sequence>